<dbReference type="RefSeq" id="WP_240569987.1">
    <property type="nucleotide sequence ID" value="NZ_JAKVPY010000042.1"/>
</dbReference>
<evidence type="ECO:0008006" key="4">
    <source>
        <dbReference type="Google" id="ProtNLM"/>
    </source>
</evidence>
<name>A0ABS9S031_9GAMM</name>
<evidence type="ECO:0000256" key="1">
    <source>
        <dbReference type="SAM" id="Phobius"/>
    </source>
</evidence>
<dbReference type="InterPro" id="IPR029044">
    <property type="entry name" value="Nucleotide-diphossugar_trans"/>
</dbReference>
<proteinExistence type="predicted"/>
<keyword evidence="1" id="KW-1133">Transmembrane helix</keyword>
<protein>
    <recommendedName>
        <fullName evidence="4">Glycosyl transferase family 8</fullName>
    </recommendedName>
</protein>
<evidence type="ECO:0000313" key="3">
    <source>
        <dbReference type="Proteomes" id="UP001202117"/>
    </source>
</evidence>
<comment type="caution">
    <text evidence="2">The sequence shown here is derived from an EMBL/GenBank/DDBJ whole genome shotgun (WGS) entry which is preliminary data.</text>
</comment>
<keyword evidence="3" id="KW-1185">Reference proteome</keyword>
<keyword evidence="1" id="KW-0812">Transmembrane</keyword>
<accession>A0ABS9S031</accession>
<keyword evidence="1" id="KW-0472">Membrane</keyword>
<organism evidence="2 3">
    <name type="scientific">Halomonas flagellata</name>
    <dbReference type="NCBI Taxonomy" id="2920385"/>
    <lineage>
        <taxon>Bacteria</taxon>
        <taxon>Pseudomonadati</taxon>
        <taxon>Pseudomonadota</taxon>
        <taxon>Gammaproteobacteria</taxon>
        <taxon>Oceanospirillales</taxon>
        <taxon>Halomonadaceae</taxon>
        <taxon>Halomonas</taxon>
    </lineage>
</organism>
<dbReference type="EMBL" id="JAKVPY010000042">
    <property type="protein sequence ID" value="MCH4565445.1"/>
    <property type="molecule type" value="Genomic_DNA"/>
</dbReference>
<sequence length="292" mass="33902">MEKQNNTINRRFGAIYVAMGRPYLAMTLLSIKTLKSVSPSMPVTVVTNVELLLNKIDFLSEDLDTIIFIDLVTTENRNIKSRLHEYSSYQKAVFLDSDTLIMKDLAVGEFLLDHFDVAMRVNPYPQERKGKGDVSILGGELVSNLPHWNSGVILFKKSEAVDHFFSKWNKSYNSIGVEYDQVSLVEAVFKSDVRFLGLEKRWNDTDPFLNRKKWLKRVRVFHYASNISNDLMHQILAMDSFIPDKGHDKKNNETAEFLSRKRKSKRKELGLLKYSLIRIFWLFSTPVKFHNK</sequence>
<feature type="transmembrane region" description="Helical" evidence="1">
    <location>
        <begin position="12"/>
        <end position="31"/>
    </location>
</feature>
<dbReference type="SUPFAM" id="SSF53448">
    <property type="entry name" value="Nucleotide-diphospho-sugar transferases"/>
    <property type="match status" value="1"/>
</dbReference>
<reference evidence="2 3" key="1">
    <citation type="submission" date="2022-02" db="EMBL/GenBank/DDBJ databases">
        <title>Halomonas fukangensis sp. nov., a halophilic bacterium isolated from a bulk soil of Kalidium foliatum at Fukang.</title>
        <authorList>
            <person name="Huang Y."/>
        </authorList>
    </citation>
    <scope>NUCLEOTIDE SEQUENCE [LARGE SCALE GENOMIC DNA]</scope>
    <source>
        <strain evidence="2 3">EGI 63088</strain>
    </source>
</reference>
<dbReference type="Proteomes" id="UP001202117">
    <property type="component" value="Unassembled WGS sequence"/>
</dbReference>
<gene>
    <name evidence="2" type="ORF">MKP05_20310</name>
</gene>
<evidence type="ECO:0000313" key="2">
    <source>
        <dbReference type="EMBL" id="MCH4565445.1"/>
    </source>
</evidence>
<dbReference type="Gene3D" id="3.90.550.10">
    <property type="entry name" value="Spore Coat Polysaccharide Biosynthesis Protein SpsA, Chain A"/>
    <property type="match status" value="1"/>
</dbReference>